<dbReference type="PANTHER" id="PTHR33175">
    <property type="entry name" value="DNA-BINDING PROTEIN HU"/>
    <property type="match status" value="1"/>
</dbReference>
<dbReference type="CDD" id="cd13836">
    <property type="entry name" value="IHF_B"/>
    <property type="match status" value="1"/>
</dbReference>
<dbReference type="EMBL" id="UINC01027556">
    <property type="protein sequence ID" value="SVB06994.1"/>
    <property type="molecule type" value="Genomic_DNA"/>
</dbReference>
<evidence type="ECO:0000256" key="1">
    <source>
        <dbReference type="ARBA" id="ARBA00023125"/>
    </source>
</evidence>
<dbReference type="SMART" id="SM00411">
    <property type="entry name" value="BHL"/>
    <property type="match status" value="1"/>
</dbReference>
<keyword evidence="1" id="KW-0238">DNA-binding</keyword>
<reference evidence="2" key="1">
    <citation type="submission" date="2018-05" db="EMBL/GenBank/DDBJ databases">
        <authorList>
            <person name="Lanie J.A."/>
            <person name="Ng W.-L."/>
            <person name="Kazmierczak K.M."/>
            <person name="Andrzejewski T.M."/>
            <person name="Davidsen T.M."/>
            <person name="Wayne K.J."/>
            <person name="Tettelin H."/>
            <person name="Glass J.I."/>
            <person name="Rusch D."/>
            <person name="Podicherti R."/>
            <person name="Tsui H.-C.T."/>
            <person name="Winkler M.E."/>
        </authorList>
    </citation>
    <scope>NUCLEOTIDE SEQUENCE</scope>
</reference>
<dbReference type="SUPFAM" id="SSF47729">
    <property type="entry name" value="IHF-like DNA-binding proteins"/>
    <property type="match status" value="1"/>
</dbReference>
<protein>
    <recommendedName>
        <fullName evidence="3">Integration host factor subunit beta</fullName>
    </recommendedName>
</protein>
<sequence>MTKADLIEEVSAISQLSKKSSAVVVNTFFDSVATALCRQEKVELRGFGSFKHRQRRARVGRNPRTGDRVEVPAKVVPYFKPGKDLRQLVNQ</sequence>
<dbReference type="GO" id="GO:0005829">
    <property type="term" value="C:cytosol"/>
    <property type="evidence" value="ECO:0007669"/>
    <property type="project" value="TreeGrafter"/>
</dbReference>
<evidence type="ECO:0008006" key="3">
    <source>
        <dbReference type="Google" id="ProtNLM"/>
    </source>
</evidence>
<dbReference type="InterPro" id="IPR010992">
    <property type="entry name" value="IHF-like_DNA-bd_dom_sf"/>
</dbReference>
<organism evidence="2">
    <name type="scientific">marine metagenome</name>
    <dbReference type="NCBI Taxonomy" id="408172"/>
    <lineage>
        <taxon>unclassified sequences</taxon>
        <taxon>metagenomes</taxon>
        <taxon>ecological metagenomes</taxon>
    </lineage>
</organism>
<proteinExistence type="predicted"/>
<dbReference type="InterPro" id="IPR020816">
    <property type="entry name" value="Histone-like_DNA-bd_CS"/>
</dbReference>
<accession>A0A382B058</accession>
<dbReference type="GO" id="GO:0003677">
    <property type="term" value="F:DNA binding"/>
    <property type="evidence" value="ECO:0007669"/>
    <property type="project" value="UniProtKB-KW"/>
</dbReference>
<evidence type="ECO:0000313" key="2">
    <source>
        <dbReference type="EMBL" id="SVB06994.1"/>
    </source>
</evidence>
<dbReference type="GO" id="GO:0030527">
    <property type="term" value="F:structural constituent of chromatin"/>
    <property type="evidence" value="ECO:0007669"/>
    <property type="project" value="InterPro"/>
</dbReference>
<dbReference type="PROSITE" id="PS00045">
    <property type="entry name" value="HISTONE_LIKE"/>
    <property type="match status" value="1"/>
</dbReference>
<gene>
    <name evidence="2" type="ORF">METZ01_LOCUS159848</name>
</gene>
<dbReference type="InterPro" id="IPR000119">
    <property type="entry name" value="Hist_DNA-bd"/>
</dbReference>
<dbReference type="Pfam" id="PF00216">
    <property type="entry name" value="Bac_DNA_binding"/>
    <property type="match status" value="1"/>
</dbReference>
<name>A0A382B058_9ZZZZ</name>
<dbReference type="PRINTS" id="PR01727">
    <property type="entry name" value="DNABINDINGHU"/>
</dbReference>
<dbReference type="Gene3D" id="4.10.520.10">
    <property type="entry name" value="IHF-like DNA-binding proteins"/>
    <property type="match status" value="1"/>
</dbReference>
<dbReference type="PANTHER" id="PTHR33175:SF5">
    <property type="entry name" value="INTEGRATION HOST FACTOR SUBUNIT BETA"/>
    <property type="match status" value="1"/>
</dbReference>
<dbReference type="AlphaFoldDB" id="A0A382B058"/>